<dbReference type="Gene3D" id="3.40.50.720">
    <property type="entry name" value="NAD(P)-binding Rossmann-like Domain"/>
    <property type="match status" value="1"/>
</dbReference>
<dbReference type="NCBIfam" id="NF004824">
    <property type="entry name" value="PRK06180.1"/>
    <property type="match status" value="1"/>
</dbReference>
<dbReference type="HOGENOM" id="CLU_010194_2_9_5"/>
<dbReference type="CDD" id="cd05374">
    <property type="entry name" value="17beta-HSD-like_SDR_c"/>
    <property type="match status" value="1"/>
</dbReference>
<name>A7HRS7_PARL1</name>
<dbReference type="InterPro" id="IPR020904">
    <property type="entry name" value="Sc_DH/Rdtase_CS"/>
</dbReference>
<keyword evidence="2" id="KW-0560">Oxidoreductase</keyword>
<proteinExistence type="inferred from homology"/>
<dbReference type="PANTHER" id="PTHR43976:SF16">
    <property type="entry name" value="SHORT-CHAIN DEHYDROGENASE_REDUCTASE FAMILY PROTEIN"/>
    <property type="match status" value="1"/>
</dbReference>
<evidence type="ECO:0000256" key="2">
    <source>
        <dbReference type="ARBA" id="ARBA00023002"/>
    </source>
</evidence>
<protein>
    <submittedName>
        <fullName evidence="4">Short-chain dehydrogenase/reductase SDR</fullName>
    </submittedName>
</protein>
<dbReference type="PRINTS" id="PR00081">
    <property type="entry name" value="GDHRDH"/>
</dbReference>
<evidence type="ECO:0000313" key="5">
    <source>
        <dbReference type="Proteomes" id="UP000006377"/>
    </source>
</evidence>
<dbReference type="RefSeq" id="WP_012109866.1">
    <property type="nucleotide sequence ID" value="NC_009719.1"/>
</dbReference>
<dbReference type="GO" id="GO:0016491">
    <property type="term" value="F:oxidoreductase activity"/>
    <property type="evidence" value="ECO:0007669"/>
    <property type="project" value="UniProtKB-KW"/>
</dbReference>
<sequence>MPEESRKWWITGVSSGLGQAIATAALARGDMVAGTVRRKADLEVFEALAPGRALGFLLDVTDSAAVRKTAAIIEERTGGIDILVNNAGYGLIGAIEEASVEEIRAQFDVNVFGAVGVIQAALPFMRKRRAGHILNVTSVSGLAPWMGTGIYGATKYALECIGQTLAEEVRPLGIKVTNVAPGGLRTDFATRSLAVCKTEIADYEPTAHLARNILSSHGGNEGGDPVKAALAVLKVVDAEEPPLHLLLGADALHYVGRKLGAFHAEIADWAPVTLSIGYDEN</sequence>
<dbReference type="PRINTS" id="PR00080">
    <property type="entry name" value="SDRFAMILY"/>
</dbReference>
<dbReference type="eggNOG" id="COG1028">
    <property type="taxonomic scope" value="Bacteria"/>
</dbReference>
<dbReference type="OrthoDB" id="9793825at2"/>
<dbReference type="STRING" id="402881.Plav_0987"/>
<dbReference type="InterPro" id="IPR036291">
    <property type="entry name" value="NAD(P)-bd_dom_sf"/>
</dbReference>
<reference evidence="4 5" key="1">
    <citation type="journal article" date="2011" name="Stand. Genomic Sci.">
        <title>Complete genome sequence of Parvibaculum lavamentivorans type strain (DS-1(T)).</title>
        <authorList>
            <person name="Schleheck D."/>
            <person name="Weiss M."/>
            <person name="Pitluck S."/>
            <person name="Bruce D."/>
            <person name="Land M.L."/>
            <person name="Han S."/>
            <person name="Saunders E."/>
            <person name="Tapia R."/>
            <person name="Detter C."/>
            <person name="Brettin T."/>
            <person name="Han J."/>
            <person name="Woyke T."/>
            <person name="Goodwin L."/>
            <person name="Pennacchio L."/>
            <person name="Nolan M."/>
            <person name="Cook A.M."/>
            <person name="Kjelleberg S."/>
            <person name="Thomas T."/>
        </authorList>
    </citation>
    <scope>NUCLEOTIDE SEQUENCE [LARGE SCALE GENOMIC DNA]</scope>
    <source>
        <strain evidence="5">DS-1 / DSM 13023 / NCIMB 13966</strain>
    </source>
</reference>
<evidence type="ECO:0000313" key="4">
    <source>
        <dbReference type="EMBL" id="ABS62610.1"/>
    </source>
</evidence>
<dbReference type="PANTHER" id="PTHR43976">
    <property type="entry name" value="SHORT CHAIN DEHYDROGENASE"/>
    <property type="match status" value="1"/>
</dbReference>
<accession>A7HRS7</accession>
<dbReference type="AlphaFoldDB" id="A7HRS7"/>
<dbReference type="InterPro" id="IPR051911">
    <property type="entry name" value="SDR_oxidoreductase"/>
</dbReference>
<dbReference type="InterPro" id="IPR002347">
    <property type="entry name" value="SDR_fam"/>
</dbReference>
<organism evidence="4 5">
    <name type="scientific">Parvibaculum lavamentivorans (strain DS-1 / DSM 13023 / NCIMB 13966)</name>
    <dbReference type="NCBI Taxonomy" id="402881"/>
    <lineage>
        <taxon>Bacteria</taxon>
        <taxon>Pseudomonadati</taxon>
        <taxon>Pseudomonadota</taxon>
        <taxon>Alphaproteobacteria</taxon>
        <taxon>Hyphomicrobiales</taxon>
        <taxon>Parvibaculaceae</taxon>
        <taxon>Parvibaculum</taxon>
    </lineage>
</organism>
<dbReference type="Proteomes" id="UP000006377">
    <property type="component" value="Chromosome"/>
</dbReference>
<keyword evidence="5" id="KW-1185">Reference proteome</keyword>
<dbReference type="EMBL" id="CP000774">
    <property type="protein sequence ID" value="ABS62610.1"/>
    <property type="molecule type" value="Genomic_DNA"/>
</dbReference>
<dbReference type="SUPFAM" id="SSF51735">
    <property type="entry name" value="NAD(P)-binding Rossmann-fold domains"/>
    <property type="match status" value="1"/>
</dbReference>
<dbReference type="Pfam" id="PF00106">
    <property type="entry name" value="adh_short"/>
    <property type="match status" value="1"/>
</dbReference>
<dbReference type="PROSITE" id="PS00061">
    <property type="entry name" value="ADH_SHORT"/>
    <property type="match status" value="1"/>
</dbReference>
<evidence type="ECO:0000256" key="3">
    <source>
        <dbReference type="RuleBase" id="RU000363"/>
    </source>
</evidence>
<dbReference type="KEGG" id="pla:Plav_0987"/>
<comment type="similarity">
    <text evidence="1 3">Belongs to the short-chain dehydrogenases/reductases (SDR) family.</text>
</comment>
<evidence type="ECO:0000256" key="1">
    <source>
        <dbReference type="ARBA" id="ARBA00006484"/>
    </source>
</evidence>
<gene>
    <name evidence="4" type="ordered locus">Plav_0987</name>
</gene>